<organism evidence="4 5">
    <name type="scientific">Candidatus Clostridium radicumherbarum</name>
    <dbReference type="NCBI Taxonomy" id="3381662"/>
    <lineage>
        <taxon>Bacteria</taxon>
        <taxon>Bacillati</taxon>
        <taxon>Bacillota</taxon>
        <taxon>Clostridia</taxon>
        <taxon>Eubacteriales</taxon>
        <taxon>Clostridiaceae</taxon>
        <taxon>Clostridium</taxon>
    </lineage>
</organism>
<name>A0ABW8TRM5_9CLOT</name>
<dbReference type="EMBL" id="JBJHZY010000001">
    <property type="protein sequence ID" value="MFL0266732.1"/>
    <property type="molecule type" value="Genomic_DNA"/>
</dbReference>
<dbReference type="InterPro" id="IPR036388">
    <property type="entry name" value="WH-like_DNA-bd_sf"/>
</dbReference>
<dbReference type="Gene3D" id="1.10.10.10">
    <property type="entry name" value="Winged helix-like DNA-binding domain superfamily/Winged helix DNA-binding domain"/>
    <property type="match status" value="1"/>
</dbReference>
<evidence type="ECO:0000313" key="4">
    <source>
        <dbReference type="EMBL" id="MFL0266732.1"/>
    </source>
</evidence>
<keyword evidence="3" id="KW-0859">Xylose metabolism</keyword>
<dbReference type="InterPro" id="IPR043129">
    <property type="entry name" value="ATPase_NBD"/>
</dbReference>
<dbReference type="PANTHER" id="PTHR18964">
    <property type="entry name" value="ROK (REPRESSOR, ORF, KINASE) FAMILY"/>
    <property type="match status" value="1"/>
</dbReference>
<evidence type="ECO:0000256" key="2">
    <source>
        <dbReference type="ARBA" id="ARBA00006479"/>
    </source>
</evidence>
<accession>A0ABW8TRM5</accession>
<dbReference type="Pfam" id="PF00480">
    <property type="entry name" value="ROK"/>
    <property type="match status" value="1"/>
</dbReference>
<evidence type="ECO:0000256" key="3">
    <source>
        <dbReference type="ARBA" id="ARBA00022629"/>
    </source>
</evidence>
<evidence type="ECO:0000313" key="5">
    <source>
        <dbReference type="Proteomes" id="UP001623661"/>
    </source>
</evidence>
<keyword evidence="3" id="KW-0119">Carbohydrate metabolism</keyword>
<dbReference type="SUPFAM" id="SSF53067">
    <property type="entry name" value="Actin-like ATPase domain"/>
    <property type="match status" value="1"/>
</dbReference>
<dbReference type="PANTHER" id="PTHR18964:SF149">
    <property type="entry name" value="BIFUNCTIONAL UDP-N-ACETYLGLUCOSAMINE 2-EPIMERASE_N-ACETYLMANNOSAMINE KINASE"/>
    <property type="match status" value="1"/>
</dbReference>
<keyword evidence="5" id="KW-1185">Reference proteome</keyword>
<dbReference type="RefSeq" id="WP_406763358.1">
    <property type="nucleotide sequence ID" value="NZ_JBJHZY010000001.1"/>
</dbReference>
<gene>
    <name evidence="4" type="ORF">ACJDUH_01365</name>
</gene>
<reference evidence="4 5" key="1">
    <citation type="submission" date="2024-11" db="EMBL/GenBank/DDBJ databases">
        <authorList>
            <person name="Heng Y.C."/>
            <person name="Lim A.C.H."/>
            <person name="Lee J.K.Y."/>
            <person name="Kittelmann S."/>
        </authorList>
    </citation>
    <scope>NUCLEOTIDE SEQUENCE [LARGE SCALE GENOMIC DNA]</scope>
    <source>
        <strain evidence="4 5">WILCCON 0202</strain>
    </source>
</reference>
<comment type="function">
    <text evidence="1">Transcriptional repressor of xylose-utilizing enzymes.</text>
</comment>
<dbReference type="InterPro" id="IPR036390">
    <property type="entry name" value="WH_DNA-bd_sf"/>
</dbReference>
<comment type="caution">
    <text evidence="4">The sequence shown here is derived from an EMBL/GenBank/DDBJ whole genome shotgun (WGS) entry which is preliminary data.</text>
</comment>
<evidence type="ECO:0000256" key="1">
    <source>
        <dbReference type="ARBA" id="ARBA00002486"/>
    </source>
</evidence>
<comment type="similarity">
    <text evidence="2">Belongs to the ROK (NagC/XylR) family.</text>
</comment>
<dbReference type="Gene3D" id="3.30.420.40">
    <property type="match status" value="2"/>
</dbReference>
<protein>
    <submittedName>
        <fullName evidence="4">ROK family protein</fullName>
    </submittedName>
</protein>
<proteinExistence type="inferred from homology"/>
<dbReference type="Proteomes" id="UP001623661">
    <property type="component" value="Unassembled WGS sequence"/>
</dbReference>
<dbReference type="InterPro" id="IPR000600">
    <property type="entry name" value="ROK"/>
</dbReference>
<dbReference type="Pfam" id="PF13412">
    <property type="entry name" value="HTH_24"/>
    <property type="match status" value="1"/>
</dbReference>
<sequence length="408" mass="45286">MKLRIGNKQLIRDINRQLIINEVRLNAPMSRTDLAKNLKLGLSTITNIVEELKEQNLVFETGEADSTGGRKPIMLDFNHQYGYTIGIKIEENCMLLALTDLKVEVKESCKVTFKKNSNSDIVLYLLIESIDKLINKIPKGKSLMGIGIAISGLVDQKKGQLIFSGMLNWKGINICKILEEHFKVAVFIDNDVNAYTLAELWQGKGKSLSDFIVVTYGSGVGSGIVLNHKLYRGNFGGAGEIGHMVIDIGGKKCECGQRGCLEAYASEAFILEYIKENKEFYNDCIIDVNEDLSIEKVYEYAKQGDMLAINGLKLSAKYFAYGLVSIINLLNPSTIILAGEGLVAKDIIIPVVKDIVKDNFFKMHNKKVEVLISDLGGYAFEIGASLLVVSKLFEMPLYEERESSLSSL</sequence>
<dbReference type="SUPFAM" id="SSF46785">
    <property type="entry name" value="Winged helix' DNA-binding domain"/>
    <property type="match status" value="1"/>
</dbReference>